<evidence type="ECO:0000313" key="16">
    <source>
        <dbReference type="Proteomes" id="UP000039324"/>
    </source>
</evidence>
<evidence type="ECO:0000256" key="2">
    <source>
        <dbReference type="ARBA" id="ARBA00006991"/>
    </source>
</evidence>
<dbReference type="EMBL" id="CDSF01000088">
    <property type="protein sequence ID" value="CEO98871.1"/>
    <property type="molecule type" value="Genomic_DNA"/>
</dbReference>
<dbReference type="STRING" id="37360.A0A0G4IUU4"/>
<keyword evidence="9" id="KW-0804">Transcription</keyword>
<dbReference type="InterPro" id="IPR050331">
    <property type="entry name" value="Zinc_finger"/>
</dbReference>
<feature type="region of interest" description="Disordered" evidence="12">
    <location>
        <begin position="295"/>
        <end position="351"/>
    </location>
</feature>
<dbReference type="FunFam" id="3.30.160.60:FF:000624">
    <property type="entry name" value="zinc finger protein 697"/>
    <property type="match status" value="1"/>
</dbReference>
<protein>
    <recommendedName>
        <fullName evidence="13">C2H2-type domain-containing protein</fullName>
    </recommendedName>
</protein>
<evidence type="ECO:0000256" key="7">
    <source>
        <dbReference type="ARBA" id="ARBA00023015"/>
    </source>
</evidence>
<evidence type="ECO:0000256" key="6">
    <source>
        <dbReference type="ARBA" id="ARBA00022833"/>
    </source>
</evidence>
<proteinExistence type="inferred from homology"/>
<feature type="domain" description="C2H2-type" evidence="13">
    <location>
        <begin position="58"/>
        <end position="85"/>
    </location>
</feature>
<dbReference type="GO" id="GO:0008270">
    <property type="term" value="F:zinc ion binding"/>
    <property type="evidence" value="ECO:0007669"/>
    <property type="project" value="UniProtKB-KW"/>
</dbReference>
<feature type="domain" description="C2H2-type" evidence="13">
    <location>
        <begin position="86"/>
        <end position="113"/>
    </location>
</feature>
<evidence type="ECO:0000256" key="3">
    <source>
        <dbReference type="ARBA" id="ARBA00022723"/>
    </source>
</evidence>
<accession>A0A0G4IUU4</accession>
<dbReference type="FunFam" id="3.30.160.60:FF:000098">
    <property type="entry name" value="Zinc finger protein 614"/>
    <property type="match status" value="1"/>
</dbReference>
<evidence type="ECO:0000256" key="1">
    <source>
        <dbReference type="ARBA" id="ARBA00004123"/>
    </source>
</evidence>
<evidence type="ECO:0000313" key="14">
    <source>
        <dbReference type="EMBL" id="CEO98871.1"/>
    </source>
</evidence>
<keyword evidence="5 11" id="KW-0863">Zinc-finger</keyword>
<dbReference type="FunFam" id="3.30.160.60:FF:000075">
    <property type="entry name" value="Putative zinc finger protein 536"/>
    <property type="match status" value="1"/>
</dbReference>
<dbReference type="Proteomes" id="UP000039324">
    <property type="component" value="Unassembled WGS sequence"/>
</dbReference>
<dbReference type="GO" id="GO:0005634">
    <property type="term" value="C:nucleus"/>
    <property type="evidence" value="ECO:0007669"/>
    <property type="project" value="UniProtKB-SubCell"/>
</dbReference>
<keyword evidence="4" id="KW-0677">Repeat</keyword>
<dbReference type="GO" id="GO:0010468">
    <property type="term" value="P:regulation of gene expression"/>
    <property type="evidence" value="ECO:0007669"/>
    <property type="project" value="TreeGrafter"/>
</dbReference>
<sequence>MATLATDDKGSLFSMPALPGAEEISGGGVLVCPDCPKAFSCQSLLERHARVHSGERPFTCNVCLKSFSQSCNLVAHHRIHSGDRPFECGICRRSFSQSSSLVKHRRVHTGERPYRCTVCNKAFATSFTLTNHQRCHSGDRPYQCEICNKTFLQKGNLFSHAATHEDAKYACDRCDRKFRQKSSLKAHVAKVHTATQCNATRCGAHPPRVTCFISAGVRLLCHWAACGHRPAHKAGEQRLSGVVGSIGKLRVLLRAGYSGRRTQAAVGRSCIGQSSCSPRAARAPHPRYLIQSRRAHPPTAGAGPYAPSASAVTSPGDARESSSGPDPVRHPLCSRATSAPPFPAMPSDDRNGLVDELARATEYLTPEPAPAANDAGATADGDSSPAPTSPVSSPTAASASRPPSGNELPCAHCDKVFPSKSQLDRHARVHSGERPFQCPVCLKSFSQRCNLTTHSRIHTGDKPFECTVCRKAFSQTSALAKHKRVHTGERPYGCNICGKAFATSFTLSNHQRFHSGDRPYECTICRKTFAQKGNLFSHTAVHHQGAKFECDQCDKTFRQKSSLKAHIGRVHSGQGAPVALGAAGNDGPTVGSVAPAIIDLAVAAAQLQNQST</sequence>
<keyword evidence="7" id="KW-0805">Transcription regulation</keyword>
<dbReference type="FunFam" id="3.30.160.60:FF:001498">
    <property type="entry name" value="Zinc finger protein 404"/>
    <property type="match status" value="1"/>
</dbReference>
<feature type="domain" description="C2H2-type" evidence="13">
    <location>
        <begin position="114"/>
        <end position="141"/>
    </location>
</feature>
<dbReference type="FunFam" id="3.30.160.60:FF:001480">
    <property type="entry name" value="Si:cabz01071911.3"/>
    <property type="match status" value="1"/>
</dbReference>
<feature type="domain" description="C2H2-type" evidence="13">
    <location>
        <begin position="408"/>
        <end position="435"/>
    </location>
</feature>
<dbReference type="FunFam" id="3.30.160.60:FF:000325">
    <property type="entry name" value="ZFP90 zinc finger protein"/>
    <property type="match status" value="1"/>
</dbReference>
<comment type="similarity">
    <text evidence="2">Belongs to the krueppel C2H2-type zinc-finger protein family.</text>
</comment>
<evidence type="ECO:0000256" key="5">
    <source>
        <dbReference type="ARBA" id="ARBA00022771"/>
    </source>
</evidence>
<keyword evidence="16" id="KW-1185">Reference proteome</keyword>
<feature type="domain" description="C2H2-type" evidence="13">
    <location>
        <begin position="548"/>
        <end position="576"/>
    </location>
</feature>
<feature type="domain" description="C2H2-type" evidence="13">
    <location>
        <begin position="169"/>
        <end position="197"/>
    </location>
</feature>
<feature type="domain" description="C2H2-type" evidence="13">
    <location>
        <begin position="464"/>
        <end position="491"/>
    </location>
</feature>
<feature type="domain" description="C2H2-type" evidence="13">
    <location>
        <begin position="520"/>
        <end position="548"/>
    </location>
</feature>
<keyword evidence="8" id="KW-0238">DNA-binding</keyword>
<dbReference type="SUPFAM" id="SSF57667">
    <property type="entry name" value="beta-beta-alpha zinc fingers"/>
    <property type="match status" value="7"/>
</dbReference>
<dbReference type="SMART" id="SM00355">
    <property type="entry name" value="ZnF_C2H2"/>
    <property type="match status" value="12"/>
</dbReference>
<feature type="region of interest" description="Disordered" evidence="12">
    <location>
        <begin position="364"/>
        <end position="406"/>
    </location>
</feature>
<keyword evidence="6" id="KW-0862">Zinc</keyword>
<evidence type="ECO:0000256" key="10">
    <source>
        <dbReference type="ARBA" id="ARBA00023242"/>
    </source>
</evidence>
<dbReference type="Proteomes" id="UP000290189">
    <property type="component" value="Unassembled WGS sequence"/>
</dbReference>
<reference evidence="15 17" key="2">
    <citation type="submission" date="2018-03" db="EMBL/GenBank/DDBJ databases">
        <authorList>
            <person name="Fogelqvist J."/>
        </authorList>
    </citation>
    <scope>NUCLEOTIDE SEQUENCE [LARGE SCALE GENOMIC DNA]</scope>
</reference>
<dbReference type="GO" id="GO:0003677">
    <property type="term" value="F:DNA binding"/>
    <property type="evidence" value="ECO:0007669"/>
    <property type="project" value="UniProtKB-KW"/>
</dbReference>
<evidence type="ECO:0000256" key="9">
    <source>
        <dbReference type="ARBA" id="ARBA00023163"/>
    </source>
</evidence>
<evidence type="ECO:0000313" key="17">
    <source>
        <dbReference type="Proteomes" id="UP000290189"/>
    </source>
</evidence>
<dbReference type="PROSITE" id="PS50157">
    <property type="entry name" value="ZINC_FINGER_C2H2_2"/>
    <property type="match status" value="12"/>
</dbReference>
<feature type="compositionally biased region" description="Low complexity" evidence="12">
    <location>
        <begin position="370"/>
        <end position="404"/>
    </location>
</feature>
<dbReference type="Pfam" id="PF00096">
    <property type="entry name" value="zf-C2H2"/>
    <property type="match status" value="12"/>
</dbReference>
<dbReference type="OrthoDB" id="9439254at2759"/>
<feature type="domain" description="C2H2-type" evidence="13">
    <location>
        <begin position="492"/>
        <end position="519"/>
    </location>
</feature>
<dbReference type="PROSITE" id="PS00028">
    <property type="entry name" value="ZINC_FINGER_C2H2_1"/>
    <property type="match status" value="12"/>
</dbReference>
<dbReference type="FunFam" id="3.30.160.60:FF:000290">
    <property type="entry name" value="Zinc finger protein 697 isoform X1"/>
    <property type="match status" value="1"/>
</dbReference>
<keyword evidence="15" id="KW-0496">Mitochondrion</keyword>
<evidence type="ECO:0000256" key="11">
    <source>
        <dbReference type="PROSITE-ProRule" id="PRU00042"/>
    </source>
</evidence>
<organism evidence="14 16">
    <name type="scientific">Plasmodiophora brassicae</name>
    <name type="common">Clubroot disease agent</name>
    <dbReference type="NCBI Taxonomy" id="37360"/>
    <lineage>
        <taxon>Eukaryota</taxon>
        <taxon>Sar</taxon>
        <taxon>Rhizaria</taxon>
        <taxon>Endomyxa</taxon>
        <taxon>Phytomyxea</taxon>
        <taxon>Plasmodiophorida</taxon>
        <taxon>Plasmodiophoridae</taxon>
        <taxon>Plasmodiophora</taxon>
    </lineage>
</organism>
<evidence type="ECO:0000256" key="12">
    <source>
        <dbReference type="SAM" id="MobiDB-lite"/>
    </source>
</evidence>
<comment type="subcellular location">
    <subcellularLocation>
        <location evidence="1">Nucleus</location>
    </subcellularLocation>
</comment>
<feature type="domain" description="C2H2-type" evidence="13">
    <location>
        <begin position="30"/>
        <end position="57"/>
    </location>
</feature>
<dbReference type="InterPro" id="IPR013087">
    <property type="entry name" value="Znf_C2H2_type"/>
</dbReference>
<evidence type="ECO:0000259" key="13">
    <source>
        <dbReference type="PROSITE" id="PS50157"/>
    </source>
</evidence>
<reference evidence="14 16" key="1">
    <citation type="submission" date="2015-02" db="EMBL/GenBank/DDBJ databases">
        <authorList>
            <person name="Chooi Y.-H."/>
        </authorList>
    </citation>
    <scope>NUCLEOTIDE SEQUENCE [LARGE SCALE GENOMIC DNA]</scope>
    <source>
        <strain evidence="14">E3</strain>
    </source>
</reference>
<dbReference type="AlphaFoldDB" id="A0A0G4IUU4"/>
<evidence type="ECO:0000256" key="4">
    <source>
        <dbReference type="ARBA" id="ARBA00022737"/>
    </source>
</evidence>
<evidence type="ECO:0000313" key="15">
    <source>
        <dbReference type="EMBL" id="SPQ92941.1"/>
    </source>
</evidence>
<feature type="domain" description="C2H2-type" evidence="13">
    <location>
        <begin position="436"/>
        <end position="463"/>
    </location>
</feature>
<dbReference type="Gene3D" id="3.30.160.60">
    <property type="entry name" value="Classic Zinc Finger"/>
    <property type="match status" value="12"/>
</dbReference>
<dbReference type="FunFam" id="3.30.160.60:FF:002343">
    <property type="entry name" value="Zinc finger protein 33A"/>
    <property type="match status" value="1"/>
</dbReference>
<evidence type="ECO:0000256" key="8">
    <source>
        <dbReference type="ARBA" id="ARBA00023125"/>
    </source>
</evidence>
<keyword evidence="10" id="KW-0539">Nucleus</keyword>
<geneLocation type="mitochondrion" evidence="15"/>
<feature type="domain" description="C2H2-type" evidence="13">
    <location>
        <begin position="142"/>
        <end position="169"/>
    </location>
</feature>
<dbReference type="EMBL" id="OVEO01000001">
    <property type="protein sequence ID" value="SPQ92941.1"/>
    <property type="molecule type" value="Genomic_DNA"/>
</dbReference>
<gene>
    <name evidence="14" type="ORF">PBRA_006985</name>
    <name evidence="15" type="ORF">PLBR_LOCUS156</name>
</gene>
<dbReference type="PANTHER" id="PTHR16515">
    <property type="entry name" value="PR DOMAIN ZINC FINGER PROTEIN"/>
    <property type="match status" value="1"/>
</dbReference>
<feature type="compositionally biased region" description="Low complexity" evidence="12">
    <location>
        <begin position="297"/>
        <end position="311"/>
    </location>
</feature>
<dbReference type="PANTHER" id="PTHR16515:SF60">
    <property type="entry name" value="ZINC FINGER PROTEIN 436"/>
    <property type="match status" value="1"/>
</dbReference>
<keyword evidence="3" id="KW-0479">Metal-binding</keyword>
<dbReference type="InterPro" id="IPR036236">
    <property type="entry name" value="Znf_C2H2_sf"/>
</dbReference>
<name>A0A0G4IUU4_PLABS</name>
<dbReference type="FunFam" id="3.30.160.60:FF:000688">
    <property type="entry name" value="zinc finger protein 197 isoform X1"/>
    <property type="match status" value="1"/>
</dbReference>